<protein>
    <submittedName>
        <fullName evidence="1">Uncharacterized protein</fullName>
    </submittedName>
</protein>
<evidence type="ECO:0000313" key="2">
    <source>
        <dbReference type="Proteomes" id="UP000317171"/>
    </source>
</evidence>
<name>A0A517RB18_9PLAN</name>
<keyword evidence="2" id="KW-1185">Reference proteome</keyword>
<sequence length="198" mass="22837">MFNKGDRVYVKKTTGGLHFEEMKVVSTEWDGKLLKLANKNHVIEFTKAKDVFAMGDMAEIINEITIATENLKELKRFMLNKVLGDRFGLSIKGVADILKKHGCKANFRALAEYPEGFDLIRVHGDPFDFAISKDRDTVSFYHISASLSLLFTLSDEQLQHVFNEEEIKEWPRWKPAMMEICDRLSINYTKPKYKVAIQ</sequence>
<proteinExistence type="predicted"/>
<evidence type="ECO:0000313" key="1">
    <source>
        <dbReference type="EMBL" id="QDT41034.1"/>
    </source>
</evidence>
<accession>A0A517RB18</accession>
<gene>
    <name evidence="1" type="ORF">Pan241w_10930</name>
</gene>
<dbReference type="AlphaFoldDB" id="A0A517RB18"/>
<dbReference type="KEGG" id="gaz:Pan241w_10930"/>
<dbReference type="RefSeq" id="WP_145211971.1">
    <property type="nucleotide sequence ID" value="NZ_CP036269.1"/>
</dbReference>
<dbReference type="EMBL" id="CP036269">
    <property type="protein sequence ID" value="QDT41034.1"/>
    <property type="molecule type" value="Genomic_DNA"/>
</dbReference>
<dbReference type="Proteomes" id="UP000317171">
    <property type="component" value="Chromosome"/>
</dbReference>
<organism evidence="1 2">
    <name type="scientific">Gimesia alba</name>
    <dbReference type="NCBI Taxonomy" id="2527973"/>
    <lineage>
        <taxon>Bacteria</taxon>
        <taxon>Pseudomonadati</taxon>
        <taxon>Planctomycetota</taxon>
        <taxon>Planctomycetia</taxon>
        <taxon>Planctomycetales</taxon>
        <taxon>Planctomycetaceae</taxon>
        <taxon>Gimesia</taxon>
    </lineage>
</organism>
<reference evidence="1 2" key="1">
    <citation type="submission" date="2019-02" db="EMBL/GenBank/DDBJ databases">
        <title>Deep-cultivation of Planctomycetes and their phenomic and genomic characterization uncovers novel biology.</title>
        <authorList>
            <person name="Wiegand S."/>
            <person name="Jogler M."/>
            <person name="Boedeker C."/>
            <person name="Pinto D."/>
            <person name="Vollmers J."/>
            <person name="Rivas-Marin E."/>
            <person name="Kohn T."/>
            <person name="Peeters S.H."/>
            <person name="Heuer A."/>
            <person name="Rast P."/>
            <person name="Oberbeckmann S."/>
            <person name="Bunk B."/>
            <person name="Jeske O."/>
            <person name="Meyerdierks A."/>
            <person name="Storesund J.E."/>
            <person name="Kallscheuer N."/>
            <person name="Luecker S."/>
            <person name="Lage O.M."/>
            <person name="Pohl T."/>
            <person name="Merkel B.J."/>
            <person name="Hornburger P."/>
            <person name="Mueller R.-W."/>
            <person name="Bruemmer F."/>
            <person name="Labrenz M."/>
            <person name="Spormann A.M."/>
            <person name="Op den Camp H."/>
            <person name="Overmann J."/>
            <person name="Amann R."/>
            <person name="Jetten M.S.M."/>
            <person name="Mascher T."/>
            <person name="Medema M.H."/>
            <person name="Devos D.P."/>
            <person name="Kaster A.-K."/>
            <person name="Ovreas L."/>
            <person name="Rohde M."/>
            <person name="Galperin M.Y."/>
            <person name="Jogler C."/>
        </authorList>
    </citation>
    <scope>NUCLEOTIDE SEQUENCE [LARGE SCALE GENOMIC DNA]</scope>
    <source>
        <strain evidence="1 2">Pan241w</strain>
    </source>
</reference>